<dbReference type="EMBL" id="GBXM01062567">
    <property type="protein sequence ID" value="JAH46010.1"/>
    <property type="molecule type" value="Transcribed_RNA"/>
</dbReference>
<proteinExistence type="predicted"/>
<dbReference type="AlphaFoldDB" id="A0A0E9SZC6"/>
<sequence>MGAFISLTNSLWMESVSVKNVCTYLLYRLDTCSAVKEHLPSS</sequence>
<name>A0A0E9SZC6_ANGAN</name>
<reference evidence="1" key="2">
    <citation type="journal article" date="2015" name="Fish Shellfish Immunol.">
        <title>Early steps in the European eel (Anguilla anguilla)-Vibrio vulnificus interaction in the gills: Role of the RtxA13 toxin.</title>
        <authorList>
            <person name="Callol A."/>
            <person name="Pajuelo D."/>
            <person name="Ebbesson L."/>
            <person name="Teles M."/>
            <person name="MacKenzie S."/>
            <person name="Amaro C."/>
        </authorList>
    </citation>
    <scope>NUCLEOTIDE SEQUENCE</scope>
</reference>
<reference evidence="1" key="1">
    <citation type="submission" date="2014-11" db="EMBL/GenBank/DDBJ databases">
        <authorList>
            <person name="Amaro Gonzalez C."/>
        </authorList>
    </citation>
    <scope>NUCLEOTIDE SEQUENCE</scope>
</reference>
<evidence type="ECO:0000313" key="1">
    <source>
        <dbReference type="EMBL" id="JAH46010.1"/>
    </source>
</evidence>
<organism evidence="1">
    <name type="scientific">Anguilla anguilla</name>
    <name type="common">European freshwater eel</name>
    <name type="synonym">Muraena anguilla</name>
    <dbReference type="NCBI Taxonomy" id="7936"/>
    <lineage>
        <taxon>Eukaryota</taxon>
        <taxon>Metazoa</taxon>
        <taxon>Chordata</taxon>
        <taxon>Craniata</taxon>
        <taxon>Vertebrata</taxon>
        <taxon>Euteleostomi</taxon>
        <taxon>Actinopterygii</taxon>
        <taxon>Neopterygii</taxon>
        <taxon>Teleostei</taxon>
        <taxon>Anguilliformes</taxon>
        <taxon>Anguillidae</taxon>
        <taxon>Anguilla</taxon>
    </lineage>
</organism>
<accession>A0A0E9SZC6</accession>
<protein>
    <submittedName>
        <fullName evidence="1">Uncharacterized protein</fullName>
    </submittedName>
</protein>